<dbReference type="InterPro" id="IPR052940">
    <property type="entry name" value="Carb_Esterase_6"/>
</dbReference>
<reference evidence="3 4" key="1">
    <citation type="submission" date="2023-11" db="EMBL/GenBank/DDBJ databases">
        <title>Coraliomargarita sp. nov., isolated from marine algae.</title>
        <authorList>
            <person name="Lee J.K."/>
            <person name="Baek J.H."/>
            <person name="Kim J.M."/>
            <person name="Choi D.G."/>
            <person name="Jeon C.O."/>
        </authorList>
    </citation>
    <scope>NUCLEOTIDE SEQUENCE [LARGE SCALE GENOMIC DNA]</scope>
    <source>
        <strain evidence="3 4">J2-16</strain>
    </source>
</reference>
<keyword evidence="4" id="KW-1185">Reference proteome</keyword>
<dbReference type="Proteomes" id="UP001324993">
    <property type="component" value="Chromosome"/>
</dbReference>
<protein>
    <submittedName>
        <fullName evidence="3">Sialate O-acetylesterase</fullName>
    </submittedName>
</protein>
<dbReference type="InterPro" id="IPR036514">
    <property type="entry name" value="SGNH_hydro_sf"/>
</dbReference>
<name>A0ABZ0RHF6_9BACT</name>
<organism evidence="3 4">
    <name type="scientific">Coraliomargarita algicola</name>
    <dbReference type="NCBI Taxonomy" id="3092156"/>
    <lineage>
        <taxon>Bacteria</taxon>
        <taxon>Pseudomonadati</taxon>
        <taxon>Verrucomicrobiota</taxon>
        <taxon>Opitutia</taxon>
        <taxon>Puniceicoccales</taxon>
        <taxon>Coraliomargaritaceae</taxon>
        <taxon>Coraliomargarita</taxon>
    </lineage>
</organism>
<dbReference type="InterPro" id="IPR005181">
    <property type="entry name" value="SASA"/>
</dbReference>
<dbReference type="Pfam" id="PF03629">
    <property type="entry name" value="SASA"/>
    <property type="match status" value="1"/>
</dbReference>
<evidence type="ECO:0000313" key="4">
    <source>
        <dbReference type="Proteomes" id="UP001324993"/>
    </source>
</evidence>
<gene>
    <name evidence="3" type="ORF">SH580_19585</name>
</gene>
<dbReference type="PANTHER" id="PTHR31988:SF19">
    <property type="entry name" value="9-O-ACETYL-N-ACETYLNEURAMINIC ACID DEACETYLASE-RELATED"/>
    <property type="match status" value="1"/>
</dbReference>
<keyword evidence="1" id="KW-0378">Hydrolase</keyword>
<dbReference type="EMBL" id="CP138858">
    <property type="protein sequence ID" value="WPJ95624.1"/>
    <property type="molecule type" value="Genomic_DNA"/>
</dbReference>
<feature type="domain" description="Sialate O-acetylesterase" evidence="2">
    <location>
        <begin position="16"/>
        <end position="231"/>
    </location>
</feature>
<dbReference type="PANTHER" id="PTHR31988">
    <property type="entry name" value="ESTERASE, PUTATIVE (DUF303)-RELATED"/>
    <property type="match status" value="1"/>
</dbReference>
<dbReference type="Gene3D" id="3.40.50.1110">
    <property type="entry name" value="SGNH hydrolase"/>
    <property type="match status" value="1"/>
</dbReference>
<proteinExistence type="predicted"/>
<sequence>MMNSHPLAAKVATETLNIYLLIGQSNMAGRAPYSEEEARPLPGVYLLNSENDWEPASNPMNRYSTIRKEISMQKMNPGYSFGQVMRAKQPDQTIGLVVNAQGGTSINQWQKGGEFYHEAIIRTRIALETGQLKGILWHQGETDANDPDYLPKLNQLITDLRHDLGAPNIPVVAGQINSSGDYLFNQIILELPRLVTNTAVVSNAGLTAMDQWHFDHDSMLTLGQRYAEKMQALQAKESKPGSE</sequence>
<accession>A0ABZ0RHF6</accession>
<evidence type="ECO:0000259" key="2">
    <source>
        <dbReference type="Pfam" id="PF03629"/>
    </source>
</evidence>
<dbReference type="SUPFAM" id="SSF52266">
    <property type="entry name" value="SGNH hydrolase"/>
    <property type="match status" value="1"/>
</dbReference>
<evidence type="ECO:0000313" key="3">
    <source>
        <dbReference type="EMBL" id="WPJ95624.1"/>
    </source>
</evidence>
<dbReference type="RefSeq" id="WP_319832503.1">
    <property type="nucleotide sequence ID" value="NZ_CP138858.1"/>
</dbReference>
<evidence type="ECO:0000256" key="1">
    <source>
        <dbReference type="ARBA" id="ARBA00022801"/>
    </source>
</evidence>